<comment type="caution">
    <text evidence="1">The sequence shown here is derived from an EMBL/GenBank/DDBJ whole genome shotgun (WGS) entry which is preliminary data.</text>
</comment>
<reference evidence="1 2" key="1">
    <citation type="submission" date="2018-08" db="EMBL/GenBank/DDBJ databases">
        <title>Actinomadura spongicola sp. nov., isolated from marine sponge Leucetta chagosensis.</title>
        <authorList>
            <person name="Li L."/>
            <person name="Lin H.W."/>
        </authorList>
    </citation>
    <scope>NUCLEOTIDE SEQUENCE [LARGE SCALE GENOMIC DNA]</scope>
    <source>
        <strain evidence="1 2">LHW52907</strain>
    </source>
</reference>
<keyword evidence="2" id="KW-1185">Reference proteome</keyword>
<evidence type="ECO:0000313" key="2">
    <source>
        <dbReference type="Proteomes" id="UP000262882"/>
    </source>
</evidence>
<dbReference type="Proteomes" id="UP000262882">
    <property type="component" value="Unassembled WGS sequence"/>
</dbReference>
<accession>A0A372GGU2</accession>
<dbReference type="AlphaFoldDB" id="A0A372GGU2"/>
<dbReference type="EMBL" id="QVNQ01000004">
    <property type="protein sequence ID" value="RFS84591.1"/>
    <property type="molecule type" value="Genomic_DNA"/>
</dbReference>
<gene>
    <name evidence="1" type="ORF">D0T12_13640</name>
</gene>
<organism evidence="1 2">
    <name type="scientific">Actinomadura spongiicola</name>
    <dbReference type="NCBI Taxonomy" id="2303421"/>
    <lineage>
        <taxon>Bacteria</taxon>
        <taxon>Bacillati</taxon>
        <taxon>Actinomycetota</taxon>
        <taxon>Actinomycetes</taxon>
        <taxon>Streptosporangiales</taxon>
        <taxon>Thermomonosporaceae</taxon>
        <taxon>Actinomadura</taxon>
    </lineage>
</organism>
<proteinExistence type="predicted"/>
<evidence type="ECO:0000313" key="1">
    <source>
        <dbReference type="EMBL" id="RFS84591.1"/>
    </source>
</evidence>
<name>A0A372GGU2_9ACTN</name>
<protein>
    <submittedName>
        <fullName evidence="1">Uncharacterized protein</fullName>
    </submittedName>
</protein>
<sequence length="75" mass="8398">MNVPRCAQGPLAAAAPGSWDYATVVRALEYRYGVCAWHGPYTGRWWAMVDGRCLVEADTPGQLGERIVSARSWWR</sequence>